<comment type="caution">
    <text evidence="8">The sequence shown here is derived from an EMBL/GenBank/DDBJ whole genome shotgun (WGS) entry which is preliminary data.</text>
</comment>
<dbReference type="SMART" id="SM00906">
    <property type="entry name" value="Fungal_trans"/>
    <property type="match status" value="1"/>
</dbReference>
<keyword evidence="4" id="KW-0804">Transcription</keyword>
<protein>
    <submittedName>
        <fullName evidence="8">Fungal-specific transcription factor domain-containing protein</fullName>
    </submittedName>
</protein>
<dbReference type="CDD" id="cd12148">
    <property type="entry name" value="fungal_TF_MHR"/>
    <property type="match status" value="1"/>
</dbReference>
<evidence type="ECO:0000256" key="3">
    <source>
        <dbReference type="ARBA" id="ARBA00023125"/>
    </source>
</evidence>
<gene>
    <name evidence="8" type="ORF">B0T10DRAFT_539932</name>
</gene>
<evidence type="ECO:0000256" key="1">
    <source>
        <dbReference type="ARBA" id="ARBA00022833"/>
    </source>
</evidence>
<dbReference type="EMBL" id="JAGPYM010000020">
    <property type="protein sequence ID" value="KAH6884580.1"/>
    <property type="molecule type" value="Genomic_DNA"/>
</dbReference>
<accession>A0A9P9AMA8</accession>
<evidence type="ECO:0000256" key="4">
    <source>
        <dbReference type="ARBA" id="ARBA00023163"/>
    </source>
</evidence>
<dbReference type="GO" id="GO:0003677">
    <property type="term" value="F:DNA binding"/>
    <property type="evidence" value="ECO:0007669"/>
    <property type="project" value="UniProtKB-KW"/>
</dbReference>
<evidence type="ECO:0000256" key="6">
    <source>
        <dbReference type="SAM" id="MobiDB-lite"/>
    </source>
</evidence>
<keyword evidence="1" id="KW-0862">Zinc</keyword>
<feature type="compositionally biased region" description="Basic and acidic residues" evidence="6">
    <location>
        <begin position="91"/>
        <end position="100"/>
    </location>
</feature>
<evidence type="ECO:0000256" key="5">
    <source>
        <dbReference type="ARBA" id="ARBA00023242"/>
    </source>
</evidence>
<keyword evidence="9" id="KW-1185">Reference proteome</keyword>
<dbReference type="Pfam" id="PF04082">
    <property type="entry name" value="Fungal_trans"/>
    <property type="match status" value="1"/>
</dbReference>
<evidence type="ECO:0000259" key="7">
    <source>
        <dbReference type="PROSITE" id="PS50048"/>
    </source>
</evidence>
<dbReference type="CDD" id="cd00067">
    <property type="entry name" value="GAL4"/>
    <property type="match status" value="1"/>
</dbReference>
<evidence type="ECO:0000313" key="9">
    <source>
        <dbReference type="Proteomes" id="UP000777438"/>
    </source>
</evidence>
<feature type="domain" description="Zn(2)-C6 fungal-type" evidence="7">
    <location>
        <begin position="26"/>
        <end position="60"/>
    </location>
</feature>
<dbReference type="Pfam" id="PF00172">
    <property type="entry name" value="Zn_clus"/>
    <property type="match status" value="1"/>
</dbReference>
<evidence type="ECO:0000256" key="2">
    <source>
        <dbReference type="ARBA" id="ARBA00023015"/>
    </source>
</evidence>
<feature type="region of interest" description="Disordered" evidence="6">
    <location>
        <begin position="91"/>
        <end position="128"/>
    </location>
</feature>
<reference evidence="8 9" key="1">
    <citation type="journal article" date="2021" name="Nat. Commun.">
        <title>Genetic determinants of endophytism in the Arabidopsis root mycobiome.</title>
        <authorList>
            <person name="Mesny F."/>
            <person name="Miyauchi S."/>
            <person name="Thiergart T."/>
            <person name="Pickel B."/>
            <person name="Atanasova L."/>
            <person name="Karlsson M."/>
            <person name="Huettel B."/>
            <person name="Barry K.W."/>
            <person name="Haridas S."/>
            <person name="Chen C."/>
            <person name="Bauer D."/>
            <person name="Andreopoulos W."/>
            <person name="Pangilinan J."/>
            <person name="LaButti K."/>
            <person name="Riley R."/>
            <person name="Lipzen A."/>
            <person name="Clum A."/>
            <person name="Drula E."/>
            <person name="Henrissat B."/>
            <person name="Kohler A."/>
            <person name="Grigoriev I.V."/>
            <person name="Martin F.M."/>
            <person name="Hacquard S."/>
        </authorList>
    </citation>
    <scope>NUCLEOTIDE SEQUENCE [LARGE SCALE GENOMIC DNA]</scope>
    <source>
        <strain evidence="8 9">MPI-CAGE-CH-0241</strain>
    </source>
</reference>
<organism evidence="8 9">
    <name type="scientific">Thelonectria olida</name>
    <dbReference type="NCBI Taxonomy" id="1576542"/>
    <lineage>
        <taxon>Eukaryota</taxon>
        <taxon>Fungi</taxon>
        <taxon>Dikarya</taxon>
        <taxon>Ascomycota</taxon>
        <taxon>Pezizomycotina</taxon>
        <taxon>Sordariomycetes</taxon>
        <taxon>Hypocreomycetidae</taxon>
        <taxon>Hypocreales</taxon>
        <taxon>Nectriaceae</taxon>
        <taxon>Thelonectria</taxon>
    </lineage>
</organism>
<proteinExistence type="predicted"/>
<dbReference type="GO" id="GO:0006351">
    <property type="term" value="P:DNA-templated transcription"/>
    <property type="evidence" value="ECO:0007669"/>
    <property type="project" value="InterPro"/>
</dbReference>
<dbReference type="Proteomes" id="UP000777438">
    <property type="component" value="Unassembled WGS sequence"/>
</dbReference>
<keyword evidence="5" id="KW-0539">Nucleus</keyword>
<feature type="compositionally biased region" description="Polar residues" evidence="6">
    <location>
        <begin position="594"/>
        <end position="607"/>
    </location>
</feature>
<dbReference type="PROSITE" id="PS00463">
    <property type="entry name" value="ZN2_CY6_FUNGAL_1"/>
    <property type="match status" value="1"/>
</dbReference>
<dbReference type="InterPro" id="IPR007219">
    <property type="entry name" value="XnlR_reg_dom"/>
</dbReference>
<dbReference type="OrthoDB" id="4236860at2759"/>
<keyword evidence="3" id="KW-0238">DNA-binding</keyword>
<dbReference type="PROSITE" id="PS50048">
    <property type="entry name" value="ZN2_CY6_FUNGAL_2"/>
    <property type="match status" value="1"/>
</dbReference>
<feature type="region of interest" description="Disordered" evidence="6">
    <location>
        <begin position="584"/>
        <end position="607"/>
    </location>
</feature>
<sequence>MTQTPTDAVPRSPRTRTTRRRINGRACINCHQKKVRCDILDKGVPCTSCSTHNRSGCCLFPKKKHRESSTRPRDPVSIRPWGDVCKLPKEKAVDGARDASSKLAKRSSTSTPAPPPAENDEEHDPGNIADFINREDVRVAELSHETRLCFIGTGLSNCHYLVRESSFGSSQDAVFHYSSRQFHLKETSYRPQRIPPDALERPDKKLADKLIQAYFDHVNCGWPIIDKEWFMHQTDGRDPRNPVPLALLNAVFLVGAHVLSAQDESMRPMQHVFFHRAKALIDCRLEQDRIMYVQVALLLTWYSDGLEEVVANAWHWIGIATRTAFGIGMHQDVTQSRMQAVQKRIYTRLWWVLFQFDTIASASCGRPQVINIADSDVPELKYSDFEGIPGAAADFVMHQTKLCMIISRTMREGWALRSSPEDRAQAVKRADEALARFLTDLPTKLHLPAVNLDTWQSMLHLTYNNFVILLHRPSPRHNARDQAPEVCSDTNLCGGAADAISSIFDTLLNQGALCTLWFYCNHVLFTAGIYVGNEVGSSNPLVAAKSQRLFRSLVSSLRELSRYWRYAKSLLQLFEQRASRLQQKGTIEDKPDMATSQRPSESAPNINVESYSGVQAQPLAEEGGIGLGQDVPRGGGDGALDDLLFFDASALDFFLGETDGFDQHFGP</sequence>
<dbReference type="InterPro" id="IPR052073">
    <property type="entry name" value="Amide_Lactam_Regulators"/>
</dbReference>
<keyword evidence="2" id="KW-0805">Transcription regulation</keyword>
<name>A0A9P9AMA8_9HYPO</name>
<dbReference type="InterPro" id="IPR001138">
    <property type="entry name" value="Zn2Cys6_DnaBD"/>
</dbReference>
<dbReference type="PANTHER" id="PTHR47171">
    <property type="entry name" value="FARA-RELATED"/>
    <property type="match status" value="1"/>
</dbReference>
<feature type="compositionally biased region" description="Basic and acidic residues" evidence="6">
    <location>
        <begin position="67"/>
        <end position="76"/>
    </location>
</feature>
<dbReference type="GO" id="GO:0008270">
    <property type="term" value="F:zinc ion binding"/>
    <property type="evidence" value="ECO:0007669"/>
    <property type="project" value="InterPro"/>
</dbReference>
<feature type="region of interest" description="Disordered" evidence="6">
    <location>
        <begin position="63"/>
        <end position="82"/>
    </location>
</feature>
<evidence type="ECO:0000313" key="8">
    <source>
        <dbReference type="EMBL" id="KAH6884580.1"/>
    </source>
</evidence>
<dbReference type="GO" id="GO:0000981">
    <property type="term" value="F:DNA-binding transcription factor activity, RNA polymerase II-specific"/>
    <property type="evidence" value="ECO:0007669"/>
    <property type="project" value="InterPro"/>
</dbReference>
<dbReference type="PANTHER" id="PTHR47171:SF4">
    <property type="entry name" value="ACETAMIDASE REGULATORY PROTEIN"/>
    <property type="match status" value="1"/>
</dbReference>
<dbReference type="AlphaFoldDB" id="A0A9P9AMA8"/>